<dbReference type="RefSeq" id="WP_141848047.1">
    <property type="nucleotide sequence ID" value="NZ_BAAAPR010000004.1"/>
</dbReference>
<gene>
    <name evidence="5" type="ORF">FB458_1630</name>
</gene>
<feature type="domain" description="Hemerythrin-like" evidence="4">
    <location>
        <begin position="353"/>
        <end position="499"/>
    </location>
</feature>
<dbReference type="Gene3D" id="3.20.20.30">
    <property type="entry name" value="Luciferase-like domain"/>
    <property type="match status" value="1"/>
</dbReference>
<feature type="region of interest" description="Disordered" evidence="2">
    <location>
        <begin position="294"/>
        <end position="332"/>
    </location>
</feature>
<evidence type="ECO:0000313" key="6">
    <source>
        <dbReference type="Proteomes" id="UP000317893"/>
    </source>
</evidence>
<protein>
    <submittedName>
        <fullName evidence="5">Alkanesulfonate monooxygenase SsuD/methylene tetrahydromethanopterin reductase-like flavin-dependent oxidoreductase (Luciferase family)</fullName>
    </submittedName>
</protein>
<organism evidence="5 6">
    <name type="scientific">Lapillicoccus jejuensis</name>
    <dbReference type="NCBI Taxonomy" id="402171"/>
    <lineage>
        <taxon>Bacteria</taxon>
        <taxon>Bacillati</taxon>
        <taxon>Actinomycetota</taxon>
        <taxon>Actinomycetes</taxon>
        <taxon>Micrococcales</taxon>
        <taxon>Intrasporangiaceae</taxon>
        <taxon>Lapillicoccus</taxon>
    </lineage>
</organism>
<dbReference type="InterPro" id="IPR036661">
    <property type="entry name" value="Luciferase-like_sf"/>
</dbReference>
<evidence type="ECO:0000259" key="3">
    <source>
        <dbReference type="Pfam" id="PF00296"/>
    </source>
</evidence>
<evidence type="ECO:0000313" key="5">
    <source>
        <dbReference type="EMBL" id="TQJ08540.1"/>
    </source>
</evidence>
<dbReference type="InterPro" id="IPR050564">
    <property type="entry name" value="F420-G6PD/mer"/>
</dbReference>
<dbReference type="GO" id="GO:0004497">
    <property type="term" value="F:monooxygenase activity"/>
    <property type="evidence" value="ECO:0007669"/>
    <property type="project" value="UniProtKB-KW"/>
</dbReference>
<dbReference type="CDD" id="cd12108">
    <property type="entry name" value="Hr-like"/>
    <property type="match status" value="1"/>
</dbReference>
<dbReference type="Gene3D" id="1.20.120.520">
    <property type="entry name" value="nmb1532 protein domain like"/>
    <property type="match status" value="1"/>
</dbReference>
<name>A0A542DZM7_9MICO</name>
<evidence type="ECO:0000259" key="4">
    <source>
        <dbReference type="Pfam" id="PF01814"/>
    </source>
</evidence>
<dbReference type="InterPro" id="IPR011251">
    <property type="entry name" value="Luciferase-like_dom"/>
</dbReference>
<evidence type="ECO:0000256" key="1">
    <source>
        <dbReference type="ARBA" id="ARBA00023002"/>
    </source>
</evidence>
<dbReference type="SUPFAM" id="SSF51679">
    <property type="entry name" value="Bacterial luciferase-like"/>
    <property type="match status" value="1"/>
</dbReference>
<dbReference type="AlphaFoldDB" id="A0A542DZM7"/>
<comment type="caution">
    <text evidence="5">The sequence shown here is derived from an EMBL/GenBank/DDBJ whole genome shotgun (WGS) entry which is preliminary data.</text>
</comment>
<dbReference type="EMBL" id="VFMN01000001">
    <property type="protein sequence ID" value="TQJ08540.1"/>
    <property type="molecule type" value="Genomic_DNA"/>
</dbReference>
<keyword evidence="6" id="KW-1185">Reference proteome</keyword>
<keyword evidence="1" id="KW-0560">Oxidoreductase</keyword>
<dbReference type="CDD" id="cd01097">
    <property type="entry name" value="Tetrahydromethanopterin_reductase"/>
    <property type="match status" value="1"/>
</dbReference>
<dbReference type="PANTHER" id="PTHR43244">
    <property type="match status" value="1"/>
</dbReference>
<evidence type="ECO:0000256" key="2">
    <source>
        <dbReference type="SAM" id="MobiDB-lite"/>
    </source>
</evidence>
<proteinExistence type="predicted"/>
<dbReference type="OrthoDB" id="9775082at2"/>
<reference evidence="5 6" key="1">
    <citation type="submission" date="2019-06" db="EMBL/GenBank/DDBJ databases">
        <title>Sequencing the genomes of 1000 actinobacteria strains.</title>
        <authorList>
            <person name="Klenk H.-P."/>
        </authorList>
    </citation>
    <scope>NUCLEOTIDE SEQUENCE [LARGE SCALE GENOMIC DNA]</scope>
    <source>
        <strain evidence="5 6">DSM 18607</strain>
    </source>
</reference>
<sequence length="508" mass="54580">MVDYLQELRFGLFPSPDAAAAARTLELAQVAEVSGLDLLTVQDHPYQSRHLDALTLLSVVAARTTTLRVALNVANLPLRPPVVLARSTASLDLLTGGRVELGLGAGAFWDGVVAAGGERRTPGEAVDALEEGIEVVRAVWQEGGPAVRVEGRFHRVVGLHPGPAPAHPVEVWLGAYGPRMLRLTGRVADGWLPSMGYADPDRLGALTATLDDAARAAGRDPASVRRLYNVMGRLGGRGTGPRLHGTAADWAEQLAALTEEHGISTFVLASDDERTVRVFGEEVAPDVRERVTARRAGDAGAATRGRPVVELGPGAPPQPLAEGEGAWDESTRPRFPAPEGASYTAVQQAQPAHLVEVHDHLRSELEQLRGVIEQVEAGRTSVGQARSEISRMTLRQNAWTLGAYCEQYCRVLTTHHTIEDVSMFPRLRQVPGAAPVLDRLTAEHHVIHDLLERVDRALVGLVTGGDDGLPGDTAPLRAVVDLLSDALLSHLSYEERELYHPLAQVGFQ</sequence>
<dbReference type="InterPro" id="IPR012312">
    <property type="entry name" value="Hemerythrin-like"/>
</dbReference>
<accession>A0A542DZM7</accession>
<dbReference type="PANTHER" id="PTHR43244:SF1">
    <property type="entry name" value="5,10-METHYLENETETRAHYDROMETHANOPTERIN REDUCTASE"/>
    <property type="match status" value="1"/>
</dbReference>
<dbReference type="Proteomes" id="UP000317893">
    <property type="component" value="Unassembled WGS sequence"/>
</dbReference>
<dbReference type="Pfam" id="PF01814">
    <property type="entry name" value="Hemerythrin"/>
    <property type="match status" value="1"/>
</dbReference>
<dbReference type="GO" id="GO:0016705">
    <property type="term" value="F:oxidoreductase activity, acting on paired donors, with incorporation or reduction of molecular oxygen"/>
    <property type="evidence" value="ECO:0007669"/>
    <property type="project" value="InterPro"/>
</dbReference>
<dbReference type="Pfam" id="PF00296">
    <property type="entry name" value="Bac_luciferase"/>
    <property type="match status" value="1"/>
</dbReference>
<feature type="domain" description="Luciferase-like" evidence="3">
    <location>
        <begin position="18"/>
        <end position="228"/>
    </location>
</feature>
<keyword evidence="5" id="KW-0503">Monooxygenase</keyword>